<dbReference type="Gene3D" id="3.90.550.10">
    <property type="entry name" value="Spore Coat Polysaccharide Biosynthesis Protein SpsA, Chain A"/>
    <property type="match status" value="1"/>
</dbReference>
<sequence>MKISVILPIYNSFKSIASAIHSVDTKHDVEIICVNDGSTDQSIQLLHQLAKNDARLKIFSTEHRGISAARNYGLSQMTGDMFMFLRPEDRFFEGQIDKMVEIMEADQDVDIVIGQVGRQEATREWEFIDEHDVIRKNDVVTLSTCKDIMQSMGPGAKLYRAHLASAKFDEDISFTDDHGFTIRTYVKARKIRLYDQMVYGSNIRLCSNITTEQAKLFDIYMKDIMRSRQRIMTLLGERNLCEYYSYRLDDMIVGHIIDVRLKYDPMITLEILDRIIEYIQEMQAFSYSADALYHIIDITENESMDWTKSNYEKWHSALMNVGIKRKSWFNFKASQFPKRHLSWFKRFVKI</sequence>
<dbReference type="GO" id="GO:0016758">
    <property type="term" value="F:hexosyltransferase activity"/>
    <property type="evidence" value="ECO:0007669"/>
    <property type="project" value="UniProtKB-ARBA"/>
</dbReference>
<dbReference type="eggNOG" id="COG1216">
    <property type="taxonomic scope" value="Bacteria"/>
</dbReference>
<feature type="domain" description="Glycosyltransferase 2-like" evidence="2">
    <location>
        <begin position="4"/>
        <end position="136"/>
    </location>
</feature>
<dbReference type="RefSeq" id="WP_009384621.1">
    <property type="nucleotide sequence ID" value="NZ_AMSQ01000021.1"/>
</dbReference>
<dbReference type="PANTHER" id="PTHR22916:SF3">
    <property type="entry name" value="UDP-GLCNAC:BETAGAL BETA-1,3-N-ACETYLGLUCOSAMINYLTRANSFERASE-LIKE PROTEIN 1"/>
    <property type="match status" value="1"/>
</dbReference>
<dbReference type="AlphaFoldDB" id="K9AFF3"/>
<accession>K9AFF3</accession>
<dbReference type="OrthoDB" id="396512at2"/>
<dbReference type="PATRIC" id="fig|1229783.3.peg.2012"/>
<gene>
    <name evidence="3" type="ORF">C273_10092</name>
</gene>
<dbReference type="Proteomes" id="UP000009885">
    <property type="component" value="Unassembled WGS sequence"/>
</dbReference>
<reference evidence="3 4" key="1">
    <citation type="journal article" date="2013" name="Genome Announc.">
        <title>Genome Sequence of Staphylococcus massiliensis Strain S46, Isolated from the Surface of Healthy Human Skin.</title>
        <authorList>
            <person name="Srivastav R."/>
            <person name="Singh A."/>
            <person name="Jangir P.K."/>
            <person name="Kumari C."/>
            <person name="Muduli S."/>
            <person name="Sharma R."/>
        </authorList>
    </citation>
    <scope>NUCLEOTIDE SEQUENCE [LARGE SCALE GENOMIC DNA]</scope>
    <source>
        <strain evidence="3 4">S46</strain>
    </source>
</reference>
<dbReference type="InterPro" id="IPR029044">
    <property type="entry name" value="Nucleotide-diphossugar_trans"/>
</dbReference>
<dbReference type="PANTHER" id="PTHR22916">
    <property type="entry name" value="GLYCOSYLTRANSFERASE"/>
    <property type="match status" value="1"/>
</dbReference>
<dbReference type="Pfam" id="PF00535">
    <property type="entry name" value="Glycos_transf_2"/>
    <property type="match status" value="1"/>
</dbReference>
<evidence type="ECO:0000313" key="3">
    <source>
        <dbReference type="EMBL" id="EKU46003.1"/>
    </source>
</evidence>
<dbReference type="STRING" id="1229783.C273_10092"/>
<keyword evidence="4" id="KW-1185">Reference proteome</keyword>
<dbReference type="EMBL" id="AMSQ01000021">
    <property type="protein sequence ID" value="EKU46003.1"/>
    <property type="molecule type" value="Genomic_DNA"/>
</dbReference>
<evidence type="ECO:0000313" key="4">
    <source>
        <dbReference type="Proteomes" id="UP000009885"/>
    </source>
</evidence>
<comment type="caution">
    <text evidence="3">The sequence shown here is derived from an EMBL/GenBank/DDBJ whole genome shotgun (WGS) entry which is preliminary data.</text>
</comment>
<evidence type="ECO:0000256" key="1">
    <source>
        <dbReference type="ARBA" id="ARBA00006739"/>
    </source>
</evidence>
<protein>
    <submittedName>
        <fullName evidence="3">Teichoic acid biosynthesis protein X</fullName>
    </submittedName>
</protein>
<proteinExistence type="inferred from homology"/>
<evidence type="ECO:0000259" key="2">
    <source>
        <dbReference type="Pfam" id="PF00535"/>
    </source>
</evidence>
<dbReference type="SUPFAM" id="SSF53448">
    <property type="entry name" value="Nucleotide-diphospho-sugar transferases"/>
    <property type="match status" value="1"/>
</dbReference>
<dbReference type="InterPro" id="IPR001173">
    <property type="entry name" value="Glyco_trans_2-like"/>
</dbReference>
<comment type="similarity">
    <text evidence="1">Belongs to the glycosyltransferase 2 family.</text>
</comment>
<name>K9AFF3_9STAP</name>
<dbReference type="CDD" id="cd00761">
    <property type="entry name" value="Glyco_tranf_GTA_type"/>
    <property type="match status" value="1"/>
</dbReference>
<organism evidence="3 4">
    <name type="scientific">Staphylococcus massiliensis S46</name>
    <dbReference type="NCBI Taxonomy" id="1229783"/>
    <lineage>
        <taxon>Bacteria</taxon>
        <taxon>Bacillati</taxon>
        <taxon>Bacillota</taxon>
        <taxon>Bacilli</taxon>
        <taxon>Bacillales</taxon>
        <taxon>Staphylococcaceae</taxon>
        <taxon>Staphylococcus</taxon>
    </lineage>
</organism>